<dbReference type="Proteomes" id="UP000243006">
    <property type="component" value="Unassembled WGS sequence"/>
</dbReference>
<dbReference type="CDD" id="cd06558">
    <property type="entry name" value="crotonase-like"/>
    <property type="match status" value="1"/>
</dbReference>
<dbReference type="InterPro" id="IPR001753">
    <property type="entry name" value="Enoyl-CoA_hydra/iso"/>
</dbReference>
<evidence type="ECO:0000256" key="3">
    <source>
        <dbReference type="SAM" id="Phobius"/>
    </source>
</evidence>
<proteinExistence type="inferred from homology"/>
<name>A0A1Y3ECZ9_9BILA</name>
<keyword evidence="3" id="KW-0472">Membrane</keyword>
<dbReference type="SUPFAM" id="SSF52096">
    <property type="entry name" value="ClpP/crotonase"/>
    <property type="match status" value="1"/>
</dbReference>
<evidence type="ECO:0000313" key="5">
    <source>
        <dbReference type="Proteomes" id="UP000243006"/>
    </source>
</evidence>
<dbReference type="PANTHER" id="PTHR43802:SF1">
    <property type="entry name" value="IP11341P-RELATED"/>
    <property type="match status" value="1"/>
</dbReference>
<protein>
    <submittedName>
        <fullName evidence="4">Enoyl-CoA hydratase/isomerase family protein</fullName>
    </submittedName>
</protein>
<evidence type="ECO:0000313" key="4">
    <source>
        <dbReference type="EMBL" id="OUC43022.1"/>
    </source>
</evidence>
<evidence type="ECO:0000256" key="1">
    <source>
        <dbReference type="ARBA" id="ARBA00005254"/>
    </source>
</evidence>
<keyword evidence="4" id="KW-0413">Isomerase</keyword>
<dbReference type="EMBL" id="LVZM01016018">
    <property type="protein sequence ID" value="OUC43022.1"/>
    <property type="molecule type" value="Genomic_DNA"/>
</dbReference>
<keyword evidence="3" id="KW-1133">Transmembrane helix</keyword>
<keyword evidence="3" id="KW-0812">Transmembrane</keyword>
<comment type="caution">
    <text evidence="4">The sequence shown here is derived from an EMBL/GenBank/DDBJ whole genome shotgun (WGS) entry which is preliminary data.</text>
</comment>
<accession>A0A1Y3ECZ9</accession>
<dbReference type="AlphaFoldDB" id="A0A1Y3ECZ9"/>
<comment type="similarity">
    <text evidence="1 2">Belongs to the enoyl-CoA hydratase/isomerase family.</text>
</comment>
<sequence length="339" mass="38350">MESIDRIALIGINRPERRNAIDKRTAKLLIELFKDFEKNSTLDVAVLYGKGGNFCSGFDMKELAKSPDEMKTLIEECLRTKTRPLGPTLKQFEKPVIAAVNGYAVAGGLELALMCDLRIVEETAILGMYNRRFDIPMTDGGSVRLPKMIGLSRALDLIITGRQINGKIAFDWGLANRIVDTGTALGQAMNLARIIGTLPKTSLLYDRNSVYYSTFESCNFEDAMQFELRNANNAITSGTWQKDEINCLALFFLKSYWKCWKMNKNDNSFLAFMIIVFLLLIKMMVCIGNTFNNRSSVFVVWIDDEKFHIFPPREEQLVRSTCLTAAALWNKNVETICPN</sequence>
<dbReference type="InterPro" id="IPR018376">
    <property type="entry name" value="Enoyl-CoA_hyd/isom_CS"/>
</dbReference>
<dbReference type="Gene3D" id="1.10.287.2460">
    <property type="match status" value="1"/>
</dbReference>
<evidence type="ECO:0000256" key="2">
    <source>
        <dbReference type="RuleBase" id="RU003707"/>
    </source>
</evidence>
<reference evidence="4 5" key="1">
    <citation type="submission" date="2015-04" db="EMBL/GenBank/DDBJ databases">
        <title>Draft genome of the roundworm Trichinella nativa.</title>
        <authorList>
            <person name="Mitreva M."/>
        </authorList>
    </citation>
    <scope>NUCLEOTIDE SEQUENCE [LARGE SCALE GENOMIC DNA]</scope>
    <source>
        <strain evidence="4 5">ISS45</strain>
    </source>
</reference>
<dbReference type="Pfam" id="PF00378">
    <property type="entry name" value="ECH_1"/>
    <property type="match status" value="1"/>
</dbReference>
<organism evidence="4 5">
    <name type="scientific">Trichinella nativa</name>
    <dbReference type="NCBI Taxonomy" id="6335"/>
    <lineage>
        <taxon>Eukaryota</taxon>
        <taxon>Metazoa</taxon>
        <taxon>Ecdysozoa</taxon>
        <taxon>Nematoda</taxon>
        <taxon>Enoplea</taxon>
        <taxon>Dorylaimia</taxon>
        <taxon>Trichinellida</taxon>
        <taxon>Trichinellidae</taxon>
        <taxon>Trichinella</taxon>
    </lineage>
</organism>
<dbReference type="PANTHER" id="PTHR43802">
    <property type="entry name" value="ENOYL-COA HYDRATASE"/>
    <property type="match status" value="1"/>
</dbReference>
<dbReference type="GO" id="GO:0016853">
    <property type="term" value="F:isomerase activity"/>
    <property type="evidence" value="ECO:0007669"/>
    <property type="project" value="UniProtKB-KW"/>
</dbReference>
<gene>
    <name evidence="4" type="ORF">D917_10079</name>
</gene>
<dbReference type="Gene3D" id="3.90.226.10">
    <property type="entry name" value="2-enoyl-CoA Hydratase, Chain A, domain 1"/>
    <property type="match status" value="1"/>
</dbReference>
<dbReference type="PROSITE" id="PS00166">
    <property type="entry name" value="ENOYL_COA_HYDRATASE"/>
    <property type="match status" value="1"/>
</dbReference>
<dbReference type="InterPro" id="IPR029045">
    <property type="entry name" value="ClpP/crotonase-like_dom_sf"/>
</dbReference>
<feature type="transmembrane region" description="Helical" evidence="3">
    <location>
        <begin position="269"/>
        <end position="287"/>
    </location>
</feature>